<organism evidence="2 3">
    <name type="scientific">Trichomonascus ciferrii</name>
    <dbReference type="NCBI Taxonomy" id="44093"/>
    <lineage>
        <taxon>Eukaryota</taxon>
        <taxon>Fungi</taxon>
        <taxon>Dikarya</taxon>
        <taxon>Ascomycota</taxon>
        <taxon>Saccharomycotina</taxon>
        <taxon>Dipodascomycetes</taxon>
        <taxon>Dipodascales</taxon>
        <taxon>Trichomonascaceae</taxon>
        <taxon>Trichomonascus</taxon>
        <taxon>Trichomonascus ciferrii complex</taxon>
    </lineage>
</organism>
<name>A0A642V7W4_9ASCO</name>
<feature type="domain" description="3-beta hydroxysteroid dehydrogenase/isomerase" evidence="1">
    <location>
        <begin position="6"/>
        <end position="275"/>
    </location>
</feature>
<dbReference type="SUPFAM" id="SSF51735">
    <property type="entry name" value="NAD(P)-binding Rossmann-fold domains"/>
    <property type="match status" value="1"/>
</dbReference>
<dbReference type="VEuPathDB" id="FungiDB:TRICI_001932"/>
<reference evidence="2" key="1">
    <citation type="journal article" date="2019" name="G3 (Bethesda)">
        <title>Genome Assemblies of Two Rare Opportunistic Yeast Pathogens: Diutina rugosa (syn. Candida rugosa) and Trichomonascus ciferrii (syn. Candida ciferrii).</title>
        <authorList>
            <person name="Mixao V."/>
            <person name="Saus E."/>
            <person name="Hansen A.P."/>
            <person name="Lass-Florl C."/>
            <person name="Gabaldon T."/>
        </authorList>
    </citation>
    <scope>NUCLEOTIDE SEQUENCE</scope>
    <source>
        <strain evidence="2">CBS 4856</strain>
    </source>
</reference>
<dbReference type="GO" id="GO:0016616">
    <property type="term" value="F:oxidoreductase activity, acting on the CH-OH group of donors, NAD or NADP as acceptor"/>
    <property type="evidence" value="ECO:0007669"/>
    <property type="project" value="InterPro"/>
</dbReference>
<dbReference type="InterPro" id="IPR036291">
    <property type="entry name" value="NAD(P)-bd_dom_sf"/>
</dbReference>
<dbReference type="GO" id="GO:0006694">
    <property type="term" value="P:steroid biosynthetic process"/>
    <property type="evidence" value="ECO:0007669"/>
    <property type="project" value="InterPro"/>
</dbReference>
<proteinExistence type="predicted"/>
<accession>A0A642V7W4</accession>
<keyword evidence="3" id="KW-1185">Reference proteome</keyword>
<dbReference type="Pfam" id="PF01073">
    <property type="entry name" value="3Beta_HSD"/>
    <property type="match status" value="1"/>
</dbReference>
<gene>
    <name evidence="2" type="ORF">TRICI_001932</name>
</gene>
<comment type="caution">
    <text evidence="2">The sequence shown here is derived from an EMBL/GenBank/DDBJ whole genome shotgun (WGS) entry which is preliminary data.</text>
</comment>
<dbReference type="Proteomes" id="UP000761534">
    <property type="component" value="Unassembled WGS sequence"/>
</dbReference>
<dbReference type="AlphaFoldDB" id="A0A642V7W4"/>
<evidence type="ECO:0000313" key="3">
    <source>
        <dbReference type="Proteomes" id="UP000761534"/>
    </source>
</evidence>
<sequence length="346" mass="38193">MERVLLVGGSGFLGLHLIDQFWTMSPRPEIHVLDIRGLPDSLSPNFYSFDPQQVTMHIGDITSQFDVERVIELARPDVVVHSVSPVHGLGAKVYQKVNVEGTVTLLNASKKLGVKAFVFTSSAGVIFNGQDLYNADETCPYPIKAMDAYNETKARAEVMVLRANSPDFRTTAIRPAGIFGPGDRQMIPALRLVGQRNQHRFQLGDNLNLFDITYVTNVAYAHVLAAQKILDPATADSVAGETFHITNDSPIYFWSVGRCVWKYDGLTNAGTIVIPKTLGVVIGYFAQFACFLLGKEPTLTPFRVRTSCAVRYYNISKAKQILGYKPLVGVEEGINKTLQSMDEKSS</sequence>
<dbReference type="PANTHER" id="PTHR43000">
    <property type="entry name" value="DTDP-D-GLUCOSE 4,6-DEHYDRATASE-RELATED"/>
    <property type="match status" value="1"/>
</dbReference>
<dbReference type="InterPro" id="IPR002225">
    <property type="entry name" value="3Beta_OHSteriod_DH/Estase"/>
</dbReference>
<protein>
    <recommendedName>
        <fullName evidence="1">3-beta hydroxysteroid dehydrogenase/isomerase domain-containing protein</fullName>
    </recommendedName>
</protein>
<dbReference type="EMBL" id="SWFS01000131">
    <property type="protein sequence ID" value="KAA8915918.1"/>
    <property type="molecule type" value="Genomic_DNA"/>
</dbReference>
<dbReference type="Gene3D" id="3.40.50.720">
    <property type="entry name" value="NAD(P)-binding Rossmann-like Domain"/>
    <property type="match status" value="1"/>
</dbReference>
<evidence type="ECO:0000259" key="1">
    <source>
        <dbReference type="Pfam" id="PF01073"/>
    </source>
</evidence>
<evidence type="ECO:0000313" key="2">
    <source>
        <dbReference type="EMBL" id="KAA8915918.1"/>
    </source>
</evidence>
<dbReference type="OrthoDB" id="10058185at2759"/>